<evidence type="ECO:0000256" key="5">
    <source>
        <dbReference type="ARBA" id="ARBA00023136"/>
    </source>
</evidence>
<dbReference type="InterPro" id="IPR001193">
    <property type="entry name" value="MBTPS2"/>
</dbReference>
<comment type="subcellular location">
    <subcellularLocation>
        <location evidence="1">Endomembrane system</location>
        <topology evidence="1">Multi-pass membrane protein</topology>
    </subcellularLocation>
</comment>
<dbReference type="PRINTS" id="PR01000">
    <property type="entry name" value="SREBPS2PTASE"/>
</dbReference>
<protein>
    <recommendedName>
        <fullName evidence="6">Endopeptidase S2P</fullName>
    </recommendedName>
</protein>
<feature type="transmembrane region" description="Helical" evidence="8">
    <location>
        <begin position="198"/>
        <end position="220"/>
    </location>
</feature>
<accession>A0AA35V877</accession>
<proteinExistence type="inferred from homology"/>
<name>A0AA35V877_LACSI</name>
<dbReference type="GO" id="GO:0012505">
    <property type="term" value="C:endomembrane system"/>
    <property type="evidence" value="ECO:0007669"/>
    <property type="project" value="UniProtKB-SubCell"/>
</dbReference>
<keyword evidence="3 8" id="KW-0812">Transmembrane</keyword>
<dbReference type="GO" id="GO:0016020">
    <property type="term" value="C:membrane"/>
    <property type="evidence" value="ECO:0007669"/>
    <property type="project" value="InterPro"/>
</dbReference>
<dbReference type="EMBL" id="OX465086">
    <property type="protein sequence ID" value="CAI9263799.1"/>
    <property type="molecule type" value="Genomic_DNA"/>
</dbReference>
<dbReference type="Proteomes" id="UP001177003">
    <property type="component" value="Chromosome 0"/>
</dbReference>
<feature type="transmembrane region" description="Helical" evidence="8">
    <location>
        <begin position="70"/>
        <end position="92"/>
    </location>
</feature>
<dbReference type="InterPro" id="IPR036034">
    <property type="entry name" value="PDZ_sf"/>
</dbReference>
<dbReference type="PANTHER" id="PTHR13325:SF3">
    <property type="entry name" value="MEMBRANE-BOUND TRANSCRIPTION FACTOR SITE-2 PROTEASE"/>
    <property type="match status" value="1"/>
</dbReference>
<dbReference type="AlphaFoldDB" id="A0AA35V877"/>
<feature type="transmembrane region" description="Helical" evidence="8">
    <location>
        <begin position="159"/>
        <end position="178"/>
    </location>
</feature>
<organism evidence="10 11">
    <name type="scientific">Lactuca saligna</name>
    <name type="common">Willowleaf lettuce</name>
    <dbReference type="NCBI Taxonomy" id="75948"/>
    <lineage>
        <taxon>Eukaryota</taxon>
        <taxon>Viridiplantae</taxon>
        <taxon>Streptophyta</taxon>
        <taxon>Embryophyta</taxon>
        <taxon>Tracheophyta</taxon>
        <taxon>Spermatophyta</taxon>
        <taxon>Magnoliopsida</taxon>
        <taxon>eudicotyledons</taxon>
        <taxon>Gunneridae</taxon>
        <taxon>Pentapetalae</taxon>
        <taxon>asterids</taxon>
        <taxon>campanulids</taxon>
        <taxon>Asterales</taxon>
        <taxon>Asteraceae</taxon>
        <taxon>Cichorioideae</taxon>
        <taxon>Cichorieae</taxon>
        <taxon>Lactucinae</taxon>
        <taxon>Lactuca</taxon>
    </lineage>
</organism>
<evidence type="ECO:0000256" key="7">
    <source>
        <dbReference type="SAM" id="MobiDB-lite"/>
    </source>
</evidence>
<feature type="region of interest" description="Disordered" evidence="7">
    <location>
        <begin position="1"/>
        <end position="23"/>
    </location>
</feature>
<comment type="similarity">
    <text evidence="2">Belongs to the peptidase M50A family.</text>
</comment>
<dbReference type="GO" id="GO:0005737">
    <property type="term" value="C:cytoplasm"/>
    <property type="evidence" value="ECO:0007669"/>
    <property type="project" value="TreeGrafter"/>
</dbReference>
<evidence type="ECO:0000313" key="11">
    <source>
        <dbReference type="Proteomes" id="UP001177003"/>
    </source>
</evidence>
<keyword evidence="4 8" id="KW-1133">Transmembrane helix</keyword>
<evidence type="ECO:0000313" key="10">
    <source>
        <dbReference type="EMBL" id="CAI9263799.1"/>
    </source>
</evidence>
<evidence type="ECO:0000256" key="2">
    <source>
        <dbReference type="ARBA" id="ARBA00009989"/>
    </source>
</evidence>
<evidence type="ECO:0000259" key="9">
    <source>
        <dbReference type="Pfam" id="PF02163"/>
    </source>
</evidence>
<evidence type="ECO:0000256" key="1">
    <source>
        <dbReference type="ARBA" id="ARBA00004127"/>
    </source>
</evidence>
<dbReference type="GO" id="GO:1905897">
    <property type="term" value="P:regulation of response to endoplasmic reticulum stress"/>
    <property type="evidence" value="ECO:0007669"/>
    <property type="project" value="TreeGrafter"/>
</dbReference>
<dbReference type="CDD" id="cd09272">
    <property type="entry name" value="RNase_HI_RT_Ty1"/>
    <property type="match status" value="1"/>
</dbReference>
<keyword evidence="5 8" id="KW-0472">Membrane</keyword>
<evidence type="ECO:0000256" key="6">
    <source>
        <dbReference type="ARBA" id="ARBA00032658"/>
    </source>
</evidence>
<dbReference type="Gene3D" id="2.30.42.10">
    <property type="match status" value="1"/>
</dbReference>
<keyword evidence="11" id="KW-1185">Reference proteome</keyword>
<evidence type="ECO:0000256" key="8">
    <source>
        <dbReference type="SAM" id="Phobius"/>
    </source>
</evidence>
<dbReference type="GO" id="GO:0031293">
    <property type="term" value="P:membrane protein intracellular domain proteolysis"/>
    <property type="evidence" value="ECO:0007669"/>
    <property type="project" value="TreeGrafter"/>
</dbReference>
<gene>
    <name evidence="10" type="ORF">LSALG_LOCUS4476</name>
</gene>
<feature type="domain" description="Peptidase M50" evidence="9">
    <location>
        <begin position="137"/>
        <end position="469"/>
    </location>
</feature>
<evidence type="ECO:0000256" key="3">
    <source>
        <dbReference type="ARBA" id="ARBA00022692"/>
    </source>
</evidence>
<dbReference type="PANTHER" id="PTHR13325">
    <property type="entry name" value="PROTEASE M50 MEMBRANE-BOUND TRANSCRIPTION FACTOR SITE 2 PROTEASE"/>
    <property type="match status" value="1"/>
</dbReference>
<dbReference type="Pfam" id="PF02163">
    <property type="entry name" value="Peptidase_M50"/>
    <property type="match status" value="1"/>
</dbReference>
<reference evidence="10" key="1">
    <citation type="submission" date="2023-04" db="EMBL/GenBank/DDBJ databases">
        <authorList>
            <person name="Vijverberg K."/>
            <person name="Xiong W."/>
            <person name="Schranz E."/>
        </authorList>
    </citation>
    <scope>NUCLEOTIDE SEQUENCE</scope>
</reference>
<dbReference type="GO" id="GO:0004222">
    <property type="term" value="F:metalloendopeptidase activity"/>
    <property type="evidence" value="ECO:0007669"/>
    <property type="project" value="InterPro"/>
</dbReference>
<dbReference type="InterPro" id="IPR008915">
    <property type="entry name" value="Peptidase_M50"/>
</dbReference>
<evidence type="ECO:0000256" key="4">
    <source>
        <dbReference type="ARBA" id="ARBA00022989"/>
    </source>
</evidence>
<sequence length="680" mass="76124">MAEGNIQLQRGRRTGRRTGGGVTPRTLLPLRRVSSHLSNSISCWYCDFKSSVFNDPLFQFGRKYFRWLRIWFSIGMGFSLTTLIGVTLIILLESARALNLYNGIPWLNNILNGSIFGSYSSLHNITVADIGYMCISSIISVSIHELGHALSATSEGIQIEYTAVFLAVLFPGALVAFNDDLLQMIPRVATLRIYCAGIWHNAALCLVCALTLFLLPFIFYPLYSHGESLMVLDVSRKSPLYGHLSPGDIITMLDGAHVRTTKEWMDISYFLEKQKSQTNKGYCVPNLMIAGSKNPEIMDNKFTCPNDLTLFTTISCNSRTNETDHQQTKEHIYCFPAKGVLGEKKCGDGWGNLVKDDGNCLCEDDESCSSPIHMPGVTWVEITFSRHECGNKENVCGGSFVFVGDMISMARSIRVTNYQSRWFYGVVCVPVVVEKLLVNIFHVSLMLALLNSLPVYYLDGESILEVALCCFSSLTPRIRELVVQSCLSRRDWLYGQFVYAKQVFDEMLEPDYAKTNNNATMILGIIVSVTSKSDTSLFIYKQGNGIAYLLLYVDDIVLTTSSTALKIRLITGLKLYRRDASCLILRYLKGTPTHGLTLHCSPSTQLVSYTNDDWGGCLDTRRSTSGYCIFLGDNLISWSAKQHTTLSRSNAEVEYRGVANVVVEAFWLRNILLELHTPLQ</sequence>